<dbReference type="OrthoDB" id="1664853at2"/>
<evidence type="ECO:0000313" key="2">
    <source>
        <dbReference type="Proteomes" id="UP000031866"/>
    </source>
</evidence>
<protein>
    <recommendedName>
        <fullName evidence="3">DNA and RNA helicase</fullName>
    </recommendedName>
</protein>
<reference evidence="2" key="1">
    <citation type="submission" date="2014-12" db="EMBL/GenBank/DDBJ databases">
        <title>Genome sequence of Clostridium beijerinckii strain 59B.</title>
        <authorList>
            <person name="Little G.T."/>
            <person name="Minton N.P."/>
        </authorList>
    </citation>
    <scope>NUCLEOTIDE SEQUENCE [LARGE SCALE GENOMIC DNA]</scope>
    <source>
        <strain evidence="2">59B</strain>
    </source>
</reference>
<evidence type="ECO:0008006" key="3">
    <source>
        <dbReference type="Google" id="ProtNLM"/>
    </source>
</evidence>
<organism evidence="1 2">
    <name type="scientific">Clostridium beijerinckii</name>
    <name type="common">Clostridium MP</name>
    <dbReference type="NCBI Taxonomy" id="1520"/>
    <lineage>
        <taxon>Bacteria</taxon>
        <taxon>Bacillati</taxon>
        <taxon>Bacillota</taxon>
        <taxon>Clostridia</taxon>
        <taxon>Eubacteriales</taxon>
        <taxon>Clostridiaceae</taxon>
        <taxon>Clostridium</taxon>
    </lineage>
</organism>
<sequence>MFQNNYPLFNSGRLLKIEMLDELRNFPRGFFDARIKGYSNGIICGCEIEVSDNYIRILEGIIKYQDVIYLLKEDIKVEYTCNNKLMLLKIKFLPEIQDSDFKMNSTEVYLDEKLDIKENEIEICRFKLRAGAKLRTDHTDFIDLSTEYDTVNTIYAPYAAYGSSSLSPEILRRFGRELLECNLSEAWDISFAMMCVQSKDAIQKEIIISYLVNKLDIEMKDYNNENLYLYLSEVLRSAKDGARGNGRRGNGRFKKILID</sequence>
<dbReference type="Proteomes" id="UP000031866">
    <property type="component" value="Chromosome"/>
</dbReference>
<dbReference type="EMBL" id="CP010086">
    <property type="protein sequence ID" value="AJH01459.1"/>
    <property type="molecule type" value="Genomic_DNA"/>
</dbReference>
<proteinExistence type="predicted"/>
<accession>A0A0B5QWV2</accession>
<evidence type="ECO:0000313" key="1">
    <source>
        <dbReference type="EMBL" id="AJH01459.1"/>
    </source>
</evidence>
<dbReference type="RefSeq" id="WP_041899887.1">
    <property type="nucleotide sequence ID" value="NZ_CP010086.2"/>
</dbReference>
<name>A0A0B5QWV2_CLOBE</name>
<dbReference type="STRING" id="1520.LF65_04930"/>
<dbReference type="AlphaFoldDB" id="A0A0B5QWV2"/>
<dbReference type="KEGG" id="cbei:LF65_04930"/>
<gene>
    <name evidence="1" type="ORF">LF65_04930</name>
</gene>